<dbReference type="AlphaFoldDB" id="A0A369TML4"/>
<feature type="signal peptide" evidence="1">
    <location>
        <begin position="1"/>
        <end position="19"/>
    </location>
</feature>
<name>A0A369TML4_9RHOB</name>
<keyword evidence="1" id="KW-0732">Signal</keyword>
<reference evidence="3 4" key="1">
    <citation type="submission" date="2018-07" db="EMBL/GenBank/DDBJ databases">
        <title>Thalassococcus profundi sp. nov., a marine bacterium isolated from deep seawater of Okinawa Trough.</title>
        <authorList>
            <person name="Yu M."/>
        </authorList>
    </citation>
    <scope>NUCLEOTIDE SEQUENCE [LARGE SCALE GENOMIC DNA]</scope>
    <source>
        <strain evidence="3 4">WRAS1</strain>
    </source>
</reference>
<evidence type="ECO:0000259" key="2">
    <source>
        <dbReference type="Pfam" id="PF03886"/>
    </source>
</evidence>
<evidence type="ECO:0000313" key="3">
    <source>
        <dbReference type="EMBL" id="RDD66513.1"/>
    </source>
</evidence>
<sequence length="189" mass="20186">MHRPFLKISLIALALPALAACSGSDVRFAGPAVQPTAKVSSRYRSLEVVEVTLPTYAASESIYRQEPDGSITELGPLWADDPARAITLQLSRDFAAITGANAAPEPWPFRSFPDAKVDVRLEEMLATAANTFRMSGQFFVAPEEEGPERSGQFAISVPLPEDASAAQIAAARNAATSQLAEQVARSGLR</sequence>
<dbReference type="PROSITE" id="PS51257">
    <property type="entry name" value="PROKAR_LIPOPROTEIN"/>
    <property type="match status" value="1"/>
</dbReference>
<protein>
    <recommendedName>
        <fullName evidence="2">ABC-type transport auxiliary lipoprotein component domain-containing protein</fullName>
    </recommendedName>
</protein>
<dbReference type="Proteomes" id="UP000253977">
    <property type="component" value="Unassembled WGS sequence"/>
</dbReference>
<dbReference type="SUPFAM" id="SSF159594">
    <property type="entry name" value="XCC0632-like"/>
    <property type="match status" value="1"/>
</dbReference>
<dbReference type="EMBL" id="QPMK01000005">
    <property type="protein sequence ID" value="RDD66513.1"/>
    <property type="molecule type" value="Genomic_DNA"/>
</dbReference>
<dbReference type="RefSeq" id="WP_114510563.1">
    <property type="nucleotide sequence ID" value="NZ_QPMK01000005.1"/>
</dbReference>
<proteinExistence type="predicted"/>
<dbReference type="OrthoDB" id="7858211at2"/>
<accession>A0A369TML4</accession>
<organism evidence="3 4">
    <name type="scientific">Thalassococcus profundi</name>
    <dbReference type="NCBI Taxonomy" id="2282382"/>
    <lineage>
        <taxon>Bacteria</taxon>
        <taxon>Pseudomonadati</taxon>
        <taxon>Pseudomonadota</taxon>
        <taxon>Alphaproteobacteria</taxon>
        <taxon>Rhodobacterales</taxon>
        <taxon>Roseobacteraceae</taxon>
        <taxon>Thalassococcus</taxon>
    </lineage>
</organism>
<feature type="domain" description="ABC-type transport auxiliary lipoprotein component" evidence="2">
    <location>
        <begin position="32"/>
        <end position="184"/>
    </location>
</feature>
<feature type="chain" id="PRO_5016911270" description="ABC-type transport auxiliary lipoprotein component domain-containing protein" evidence="1">
    <location>
        <begin position="20"/>
        <end position="189"/>
    </location>
</feature>
<dbReference type="Gene3D" id="3.40.50.10610">
    <property type="entry name" value="ABC-type transport auxiliary lipoprotein component"/>
    <property type="match status" value="1"/>
</dbReference>
<keyword evidence="4" id="KW-1185">Reference proteome</keyword>
<dbReference type="InterPro" id="IPR005586">
    <property type="entry name" value="ABC_trans_aux"/>
</dbReference>
<gene>
    <name evidence="3" type="ORF">DU478_08680</name>
</gene>
<evidence type="ECO:0000256" key="1">
    <source>
        <dbReference type="SAM" id="SignalP"/>
    </source>
</evidence>
<evidence type="ECO:0000313" key="4">
    <source>
        <dbReference type="Proteomes" id="UP000253977"/>
    </source>
</evidence>
<dbReference type="Pfam" id="PF03886">
    <property type="entry name" value="ABC_trans_aux"/>
    <property type="match status" value="1"/>
</dbReference>
<comment type="caution">
    <text evidence="3">The sequence shown here is derived from an EMBL/GenBank/DDBJ whole genome shotgun (WGS) entry which is preliminary data.</text>
</comment>